<evidence type="ECO:0000313" key="1">
    <source>
        <dbReference type="EMBL" id="UXY17642.1"/>
    </source>
</evidence>
<organism evidence="1 2">
    <name type="scientific">Streptomyces cynarae</name>
    <dbReference type="NCBI Taxonomy" id="2981134"/>
    <lineage>
        <taxon>Bacteria</taxon>
        <taxon>Bacillati</taxon>
        <taxon>Actinomycetota</taxon>
        <taxon>Actinomycetes</taxon>
        <taxon>Kitasatosporales</taxon>
        <taxon>Streptomycetaceae</taxon>
        <taxon>Streptomyces</taxon>
    </lineage>
</organism>
<dbReference type="Proteomes" id="UP001061298">
    <property type="component" value="Chromosome"/>
</dbReference>
<reference evidence="1" key="1">
    <citation type="submission" date="2022-10" db="EMBL/GenBank/DDBJ databases">
        <authorList>
            <person name="Mo P."/>
        </authorList>
    </citation>
    <scope>NUCLEOTIDE SEQUENCE</scope>
    <source>
        <strain evidence="1">HUAS 13-4</strain>
    </source>
</reference>
<dbReference type="PANTHER" id="PTHR43434">
    <property type="entry name" value="PHOSPHOGLYCOLATE PHOSPHATASE"/>
    <property type="match status" value="1"/>
</dbReference>
<sequence length="224" mass="24157">MAGPIAVLFDIDETLVHTGDSGRRSWSWAFDRLHGVAADIGKHTSAGETDPQVGRETFNAVLGREPNCDEMVRLYAAYLRHLSEDIWTSEGYRVLDGVEETLQRIADAGVILGLLSGAMEGAARIKLEPGKLGHYFVFGAYGSDSPDRAEITRLAMAKAARLHGRDLTRADVYVVGDTPRDIEAAHAAHATAVGVASGRYTAEELRAAEADHVLTALTEAFPNL</sequence>
<accession>A0ABY6DUF6</accession>
<name>A0ABY6DUF6_9ACTN</name>
<keyword evidence="2" id="KW-1185">Reference proteome</keyword>
<dbReference type="SFLD" id="SFLDG01129">
    <property type="entry name" value="C1.5:_HAD__Beta-PGM__Phosphata"/>
    <property type="match status" value="1"/>
</dbReference>
<dbReference type="InterPro" id="IPR036412">
    <property type="entry name" value="HAD-like_sf"/>
</dbReference>
<dbReference type="SUPFAM" id="SSF56784">
    <property type="entry name" value="HAD-like"/>
    <property type="match status" value="1"/>
</dbReference>
<protein>
    <submittedName>
        <fullName evidence="1">HAD hydrolase-like protein</fullName>
    </submittedName>
</protein>
<evidence type="ECO:0000313" key="2">
    <source>
        <dbReference type="Proteomes" id="UP001061298"/>
    </source>
</evidence>
<dbReference type="InterPro" id="IPR023198">
    <property type="entry name" value="PGP-like_dom2"/>
</dbReference>
<dbReference type="PANTHER" id="PTHR43434:SF1">
    <property type="entry name" value="PHOSPHOGLYCOLATE PHOSPHATASE"/>
    <property type="match status" value="1"/>
</dbReference>
<dbReference type="EMBL" id="CP106793">
    <property type="protein sequence ID" value="UXY17642.1"/>
    <property type="molecule type" value="Genomic_DNA"/>
</dbReference>
<dbReference type="Pfam" id="PF00702">
    <property type="entry name" value="Hydrolase"/>
    <property type="match status" value="1"/>
</dbReference>
<dbReference type="RefSeq" id="WP_263227645.1">
    <property type="nucleotide sequence ID" value="NZ_CP106793.1"/>
</dbReference>
<dbReference type="Gene3D" id="1.10.150.240">
    <property type="entry name" value="Putative phosphatase, domain 2"/>
    <property type="match status" value="1"/>
</dbReference>
<gene>
    <name evidence="1" type="ORF">N8I84_01880</name>
</gene>
<dbReference type="SFLD" id="SFLDS00003">
    <property type="entry name" value="Haloacid_Dehalogenase"/>
    <property type="match status" value="1"/>
</dbReference>
<proteinExistence type="predicted"/>
<dbReference type="InterPro" id="IPR050155">
    <property type="entry name" value="HAD-like_hydrolase_sf"/>
</dbReference>
<dbReference type="Gene3D" id="3.40.50.1000">
    <property type="entry name" value="HAD superfamily/HAD-like"/>
    <property type="match status" value="1"/>
</dbReference>
<dbReference type="InterPro" id="IPR023214">
    <property type="entry name" value="HAD_sf"/>
</dbReference>